<organism evidence="2 3">
    <name type="scientific">Streptococcus sanguinis</name>
    <dbReference type="NCBI Taxonomy" id="1305"/>
    <lineage>
        <taxon>Bacteria</taxon>
        <taxon>Bacillati</taxon>
        <taxon>Bacillota</taxon>
        <taxon>Bacilli</taxon>
        <taxon>Lactobacillales</taxon>
        <taxon>Streptococcaceae</taxon>
        <taxon>Streptococcus</taxon>
    </lineage>
</organism>
<dbReference type="EMBL" id="LS483346">
    <property type="protein sequence ID" value="SQF35111.1"/>
    <property type="molecule type" value="Genomic_DNA"/>
</dbReference>
<name>A0A2X3XHD4_STRSA</name>
<feature type="compositionally biased region" description="Basic and acidic residues" evidence="1">
    <location>
        <begin position="548"/>
        <end position="560"/>
    </location>
</feature>
<feature type="compositionally biased region" description="Basic and acidic residues" evidence="1">
    <location>
        <begin position="467"/>
        <end position="506"/>
    </location>
</feature>
<evidence type="ECO:0000313" key="3">
    <source>
        <dbReference type="Proteomes" id="UP000249623"/>
    </source>
</evidence>
<proteinExistence type="predicted"/>
<feature type="compositionally biased region" description="Basic and acidic residues" evidence="1">
    <location>
        <begin position="592"/>
        <end position="601"/>
    </location>
</feature>
<gene>
    <name evidence="2" type="ORF">NCTC11085_01488</name>
</gene>
<evidence type="ECO:0000256" key="1">
    <source>
        <dbReference type="SAM" id="MobiDB-lite"/>
    </source>
</evidence>
<feature type="compositionally biased region" description="Low complexity" evidence="1">
    <location>
        <begin position="562"/>
        <end position="573"/>
    </location>
</feature>
<sequence>MAKYYTNEPDFKEGSKTGWFHSNINCVKDLLRDIDEVSNKVNSEGLAHLYVATGEATLGRDMPVGPFEDAEHHALHRLDASKKVHKEIVQNIDGKFFEGLDNALESLNKVNEGKNQYKSKYLTYTKTNTAYDEYGTAIEYTTTEHYSISDIVNSDKTPIPAAKELYDVKLKLAKEGLAKIEKEDHENYEKLKGLSDQQLMEAMFPTQVGEYERARSTWKENNKGWLQWVEIGGKIIAVGAIIAGSVLSGGTLAPILIGAGTAYLVADSGYQAISGETISGKRLTDGERIWAGVDAVLTAATGGFATYASVLAKTGKAASTTVQTVGKAVNYADDANDIAHTVTAMQDDPLGAALQFGIGRAIGHGTNVLGNKARARFGRGGSGADVDLPSSGKGVDLPAGNAGLKTHADTDVDPSTLGTGKKPKPEIQTPQHQEIPSPSKKPELDVTKTSKPEIDRASSPEITGPSKKPEIDTTKTAKPEIDNPSRPAVDKTNSKPSEIDTGKTVKPEVSQARPSEVASPNSRPKEVDVTKKPDIEVSRPAEVNPTKVKPEMETKVKPDIDAAAASASAVPKVKAQEPDLPKAGQPEVTPDAGKKVQKPEEVDTEVGTTEPRYGERRISDTEYASLRRKTPSPEMRRKVNKDVVLPMDDPAIPGHTIEKGETLEADHIVSMDRIAKMEGFDKLTREQQLEILNYEDNFVGLSKSANASKGSKTYEEWTTYVKEGIPINPEFREKMIAREKELEGIIQNMIDSYVKGNGE</sequence>
<feature type="region of interest" description="Disordered" evidence="1">
    <location>
        <begin position="382"/>
        <end position="635"/>
    </location>
</feature>
<feature type="compositionally biased region" description="Basic and acidic residues" evidence="1">
    <location>
        <begin position="523"/>
        <end position="539"/>
    </location>
</feature>
<dbReference type="Proteomes" id="UP000249623">
    <property type="component" value="Chromosome 1"/>
</dbReference>
<reference evidence="2 3" key="1">
    <citation type="submission" date="2018-06" db="EMBL/GenBank/DDBJ databases">
        <authorList>
            <consortium name="Pathogen Informatics"/>
            <person name="Doyle S."/>
        </authorList>
    </citation>
    <scope>NUCLEOTIDE SEQUENCE [LARGE SCALE GENOMIC DNA]</scope>
    <source>
        <strain evidence="2 3">NCTC11085</strain>
    </source>
</reference>
<protein>
    <submittedName>
        <fullName evidence="2">Transposase family protein</fullName>
    </submittedName>
</protein>
<accession>A0A2X3XHD4</accession>
<evidence type="ECO:0000313" key="2">
    <source>
        <dbReference type="EMBL" id="SQF35111.1"/>
    </source>
</evidence>
<feature type="compositionally biased region" description="Basic and acidic residues" evidence="1">
    <location>
        <begin position="440"/>
        <end position="458"/>
    </location>
</feature>
<dbReference type="AlphaFoldDB" id="A0A2X3XHD4"/>
<dbReference type="RefSeq" id="WP_111681460.1">
    <property type="nucleotide sequence ID" value="NZ_CP071430.1"/>
</dbReference>